<evidence type="ECO:0000256" key="6">
    <source>
        <dbReference type="ARBA" id="ARBA00034078"/>
    </source>
</evidence>
<evidence type="ECO:0000256" key="3">
    <source>
        <dbReference type="ARBA" id="ARBA00022723"/>
    </source>
</evidence>
<feature type="binding site" evidence="7">
    <location>
        <position position="62"/>
    </location>
    <ligand>
        <name>[4Fe-4S] cluster</name>
        <dbReference type="ChEBI" id="CHEBI:49883"/>
        <note>4Fe-4S-S-AdoMet</note>
    </ligand>
</feature>
<feature type="binding site" evidence="7">
    <location>
        <position position="66"/>
    </location>
    <ligand>
        <name>[4Fe-4S] cluster</name>
        <dbReference type="ChEBI" id="CHEBI:49883"/>
        <note>4Fe-4S-S-AdoMet</note>
    </ligand>
</feature>
<dbReference type="Gene3D" id="3.20.20.70">
    <property type="entry name" value="Aldolase class I"/>
    <property type="match status" value="1"/>
</dbReference>
<dbReference type="AlphaFoldDB" id="A0A926IPU6"/>
<dbReference type="InterPro" id="IPR024021">
    <property type="entry name" value="FeFe-hyd_HydE_rSAM"/>
</dbReference>
<evidence type="ECO:0000313" key="10">
    <source>
        <dbReference type="EMBL" id="MBC8593654.1"/>
    </source>
</evidence>
<dbReference type="PIRSF" id="PIRSF004762">
    <property type="entry name" value="CHP00423"/>
    <property type="match status" value="1"/>
</dbReference>
<keyword evidence="11" id="KW-1185">Reference proteome</keyword>
<dbReference type="SFLD" id="SFLDG01060">
    <property type="entry name" value="BATS_domain_containing"/>
    <property type="match status" value="1"/>
</dbReference>
<dbReference type="RefSeq" id="WP_262434767.1">
    <property type="nucleotide sequence ID" value="NZ_JACRTF010000001.1"/>
</dbReference>
<dbReference type="SFLD" id="SFLDS00029">
    <property type="entry name" value="Radical_SAM"/>
    <property type="match status" value="1"/>
</dbReference>
<dbReference type="SMART" id="SM00729">
    <property type="entry name" value="Elp3"/>
    <property type="match status" value="1"/>
</dbReference>
<dbReference type="EMBL" id="JACRTF010000001">
    <property type="protein sequence ID" value="MBC8593654.1"/>
    <property type="molecule type" value="Genomic_DNA"/>
</dbReference>
<dbReference type="InterPro" id="IPR013785">
    <property type="entry name" value="Aldolase_TIM"/>
</dbReference>
<dbReference type="PANTHER" id="PTHR43726:SF1">
    <property type="entry name" value="BIOTIN SYNTHASE"/>
    <property type="match status" value="1"/>
</dbReference>
<dbReference type="SMART" id="SM00876">
    <property type="entry name" value="BATS"/>
    <property type="match status" value="1"/>
</dbReference>
<feature type="binding site" evidence="8">
    <location>
        <position position="162"/>
    </location>
    <ligand>
        <name>S-adenosyl-L-methionine</name>
        <dbReference type="ChEBI" id="CHEBI:59789"/>
    </ligand>
</feature>
<dbReference type="GO" id="GO:0051539">
    <property type="term" value="F:4 iron, 4 sulfur cluster binding"/>
    <property type="evidence" value="ECO:0007669"/>
    <property type="project" value="UniProtKB-KW"/>
</dbReference>
<dbReference type="GO" id="GO:0044272">
    <property type="term" value="P:sulfur compound biosynthetic process"/>
    <property type="evidence" value="ECO:0007669"/>
    <property type="project" value="UniProtKB-ARBA"/>
</dbReference>
<dbReference type="InterPro" id="IPR058240">
    <property type="entry name" value="rSAM_sf"/>
</dbReference>
<proteinExistence type="predicted"/>
<dbReference type="SFLD" id="SFLDF00348">
    <property type="entry name" value="FeFe_hydrogenase_maturase_(Hyd"/>
    <property type="match status" value="1"/>
</dbReference>
<dbReference type="PROSITE" id="PS51918">
    <property type="entry name" value="RADICAL_SAM"/>
    <property type="match status" value="1"/>
</dbReference>
<dbReference type="NCBIfam" id="TIGR03956">
    <property type="entry name" value="rSAM_HydE"/>
    <property type="match status" value="1"/>
</dbReference>
<reference evidence="10" key="1">
    <citation type="submission" date="2020-08" db="EMBL/GenBank/DDBJ databases">
        <title>Genome public.</title>
        <authorList>
            <person name="Liu C."/>
            <person name="Sun Q."/>
        </authorList>
    </citation>
    <scope>NUCLEOTIDE SEQUENCE</scope>
    <source>
        <strain evidence="10">N12</strain>
    </source>
</reference>
<dbReference type="PANTHER" id="PTHR43726">
    <property type="entry name" value="3-METHYLORNITHINE SYNTHASE"/>
    <property type="match status" value="1"/>
</dbReference>
<evidence type="ECO:0000256" key="5">
    <source>
        <dbReference type="ARBA" id="ARBA00023014"/>
    </source>
</evidence>
<evidence type="ECO:0000313" key="11">
    <source>
        <dbReference type="Proteomes" id="UP000651085"/>
    </source>
</evidence>
<dbReference type="InterPro" id="IPR034422">
    <property type="entry name" value="HydE/PylB-like"/>
</dbReference>
<dbReference type="SUPFAM" id="SSF102114">
    <property type="entry name" value="Radical SAM enzymes"/>
    <property type="match status" value="1"/>
</dbReference>
<keyword evidence="2 7" id="KW-0949">S-adenosyl-L-methionine</keyword>
<evidence type="ECO:0000256" key="2">
    <source>
        <dbReference type="ARBA" id="ARBA00022691"/>
    </source>
</evidence>
<comment type="cofactor">
    <cofactor evidence="7">
        <name>[4Fe-4S] cluster</name>
        <dbReference type="ChEBI" id="CHEBI:49883"/>
    </cofactor>
    <text evidence="7">Binds 1 [4Fe-4S] cluster. The cluster is coordinated with 3 cysteines and an exchangeable S-adenosyl-L-methionine.</text>
</comment>
<accession>A0A926IPU6</accession>
<organism evidence="10 11">
    <name type="scientific">Jilunia laotingensis</name>
    <dbReference type="NCBI Taxonomy" id="2763675"/>
    <lineage>
        <taxon>Bacteria</taxon>
        <taxon>Pseudomonadati</taxon>
        <taxon>Bacteroidota</taxon>
        <taxon>Bacteroidia</taxon>
        <taxon>Bacteroidales</taxon>
        <taxon>Bacteroidaceae</taxon>
        <taxon>Jilunia</taxon>
    </lineage>
</organism>
<feature type="binding site" evidence="8">
    <location>
        <position position="137"/>
    </location>
    <ligand>
        <name>(3R)-3-methyl-D-ornithine</name>
        <dbReference type="ChEBI" id="CHEBI:64642"/>
    </ligand>
</feature>
<evidence type="ECO:0000256" key="8">
    <source>
        <dbReference type="PIRSR" id="PIRSR004762-2"/>
    </source>
</evidence>
<dbReference type="InterPro" id="IPR010722">
    <property type="entry name" value="BATS_dom"/>
</dbReference>
<feature type="binding site" evidence="8">
    <location>
        <position position="182"/>
    </location>
    <ligand>
        <name>S-adenosyl-L-methionine</name>
        <dbReference type="ChEBI" id="CHEBI:59789"/>
    </ligand>
</feature>
<evidence type="ECO:0000256" key="4">
    <source>
        <dbReference type="ARBA" id="ARBA00023004"/>
    </source>
</evidence>
<feature type="binding site" evidence="7">
    <location>
        <position position="69"/>
    </location>
    <ligand>
        <name>[4Fe-4S] cluster</name>
        <dbReference type="ChEBI" id="CHEBI:49883"/>
        <note>4Fe-4S-S-AdoMet</note>
    </ligand>
</feature>
<sequence length="348" mass="39816">MKQWVDRLRIEKSLPSEGYRALLTCRDAETMEYLHRQAREVAYTYFGNRIYIRGLIEISNCCRNNCYYCGIRKGNTHIERYRLSQETILECCTQGYELGFRTFVLQGGEDRLQSADWIEETVSIIRKQFPDCAITLSLGEYPPEEYKRFFRAGANRYLLRHETYNQEHYSLLHPVEMSWKHRISCLESLKNIGFQTGTGIMVGSPGQTVEHLIDDIHFISRLRPEMIGIGPFIPHQDTPFGNQPAGSIEQTLILLSIFRLMHPNALIPATTALATLAPNGREKGILAGANVVMPNLSPGNERKKYELYNNKASLGAEAAEGLSILRKQLQTIGYEISTEKGDFWKREN</sequence>
<dbReference type="Pfam" id="PF04055">
    <property type="entry name" value="Radical_SAM"/>
    <property type="match status" value="1"/>
</dbReference>
<keyword evidence="5 7" id="KW-0411">Iron-sulfur</keyword>
<keyword evidence="4 7" id="KW-0408">Iron</keyword>
<comment type="caution">
    <text evidence="10">The sequence shown here is derived from an EMBL/GenBank/DDBJ whole genome shotgun (WGS) entry which is preliminary data.</text>
</comment>
<dbReference type="Proteomes" id="UP000651085">
    <property type="component" value="Unassembled WGS sequence"/>
</dbReference>
<dbReference type="InterPro" id="IPR007197">
    <property type="entry name" value="rSAM"/>
</dbReference>
<name>A0A926IPU6_9BACT</name>
<dbReference type="GO" id="GO:0016740">
    <property type="term" value="F:transferase activity"/>
    <property type="evidence" value="ECO:0007669"/>
    <property type="project" value="TreeGrafter"/>
</dbReference>
<evidence type="ECO:0000256" key="1">
    <source>
        <dbReference type="ARBA" id="ARBA00022485"/>
    </source>
</evidence>
<keyword evidence="1 7" id="KW-0004">4Fe-4S</keyword>
<evidence type="ECO:0000259" key="9">
    <source>
        <dbReference type="PROSITE" id="PS51918"/>
    </source>
</evidence>
<gene>
    <name evidence="10" type="primary">hydE</name>
    <name evidence="10" type="ORF">H8744_10445</name>
</gene>
<keyword evidence="3" id="KW-0479">Metal-binding</keyword>
<evidence type="ECO:0000256" key="7">
    <source>
        <dbReference type="PIRSR" id="PIRSR004762-1"/>
    </source>
</evidence>
<dbReference type="InterPro" id="IPR006638">
    <property type="entry name" value="Elp3/MiaA/NifB-like_rSAM"/>
</dbReference>
<comment type="cofactor">
    <cofactor evidence="6">
        <name>[2Fe-2S] cluster</name>
        <dbReference type="ChEBI" id="CHEBI:190135"/>
    </cofactor>
</comment>
<dbReference type="GO" id="GO:0042364">
    <property type="term" value="P:water-soluble vitamin biosynthetic process"/>
    <property type="evidence" value="ECO:0007669"/>
    <property type="project" value="UniProtKB-ARBA"/>
</dbReference>
<dbReference type="GO" id="GO:0046872">
    <property type="term" value="F:metal ion binding"/>
    <property type="evidence" value="ECO:0007669"/>
    <property type="project" value="UniProtKB-KW"/>
</dbReference>
<dbReference type="SFLD" id="SFLDG01280">
    <property type="entry name" value="HydE/PylB-like"/>
    <property type="match status" value="1"/>
</dbReference>
<feature type="domain" description="Radical SAM core" evidence="9">
    <location>
        <begin position="48"/>
        <end position="270"/>
    </location>
</feature>
<protein>
    <submittedName>
        <fullName evidence="10">[FeFe] hydrogenase H-cluster radical SAM maturase HydE</fullName>
    </submittedName>
</protein>
<dbReference type="CDD" id="cd01335">
    <property type="entry name" value="Radical_SAM"/>
    <property type="match status" value="1"/>
</dbReference>